<organism evidence="1 2">
    <name type="scientific">Acinetobacter higginsii</name>
    <dbReference type="NCBI Taxonomy" id="70347"/>
    <lineage>
        <taxon>Bacteria</taxon>
        <taxon>Pseudomonadati</taxon>
        <taxon>Pseudomonadota</taxon>
        <taxon>Gammaproteobacteria</taxon>
        <taxon>Moraxellales</taxon>
        <taxon>Moraxellaceae</taxon>
        <taxon>Acinetobacter</taxon>
    </lineage>
</organism>
<comment type="caution">
    <text evidence="1">The sequence shown here is derived from an EMBL/GenBank/DDBJ whole genome shotgun (WGS) entry which is preliminary data.</text>
</comment>
<dbReference type="EMBL" id="APPH01000006">
    <property type="protein sequence ID" value="ENV10134.1"/>
    <property type="molecule type" value="Genomic_DNA"/>
</dbReference>
<dbReference type="Proteomes" id="UP000013209">
    <property type="component" value="Unassembled WGS sequence"/>
</dbReference>
<protein>
    <submittedName>
        <fullName evidence="1">Uncharacterized protein</fullName>
    </submittedName>
</protein>
<evidence type="ECO:0000313" key="1">
    <source>
        <dbReference type="EMBL" id="ENV10134.1"/>
    </source>
</evidence>
<gene>
    <name evidence="1" type="ORF">F966_01306</name>
</gene>
<dbReference type="AlphaFoldDB" id="N8XM72"/>
<proteinExistence type="predicted"/>
<evidence type="ECO:0000313" key="2">
    <source>
        <dbReference type="Proteomes" id="UP000013209"/>
    </source>
</evidence>
<name>N8XM72_9GAMM</name>
<accession>N8XM72</accession>
<sequence length="29" mass="3507">MLFSFLYQVVPKEELVGILLNILIQHRRH</sequence>
<reference evidence="1 2" key="1">
    <citation type="submission" date="2013-02" db="EMBL/GenBank/DDBJ databases">
        <title>The Genome Sequence of Acinetobacter sp. CIP 56.2.</title>
        <authorList>
            <consortium name="The Broad Institute Genome Sequencing Platform"/>
            <consortium name="The Broad Institute Genome Sequencing Center for Infectious Disease"/>
            <person name="Cerqueira G."/>
            <person name="Feldgarden M."/>
            <person name="Courvalin P."/>
            <person name="Perichon B."/>
            <person name="Grillot-Courvalin C."/>
            <person name="Clermont D."/>
            <person name="Rocha E."/>
            <person name="Yoon E.-J."/>
            <person name="Nemec A."/>
            <person name="Walker B."/>
            <person name="Young S.K."/>
            <person name="Zeng Q."/>
            <person name="Gargeya S."/>
            <person name="Fitzgerald M."/>
            <person name="Haas B."/>
            <person name="Abouelleil A."/>
            <person name="Alvarado L."/>
            <person name="Arachchi H.M."/>
            <person name="Berlin A.M."/>
            <person name="Chapman S.B."/>
            <person name="Dewar J."/>
            <person name="Goldberg J."/>
            <person name="Griggs A."/>
            <person name="Gujja S."/>
            <person name="Hansen M."/>
            <person name="Howarth C."/>
            <person name="Imamovic A."/>
            <person name="Larimer J."/>
            <person name="McCowan C."/>
            <person name="Murphy C."/>
            <person name="Neiman D."/>
            <person name="Pearson M."/>
            <person name="Priest M."/>
            <person name="Roberts A."/>
            <person name="Saif S."/>
            <person name="Shea T."/>
            <person name="Sisk P."/>
            <person name="Sykes S."/>
            <person name="Wortman J."/>
            <person name="Nusbaum C."/>
            <person name="Birren B."/>
        </authorList>
    </citation>
    <scope>NUCLEOTIDE SEQUENCE [LARGE SCALE GENOMIC DNA]</scope>
    <source>
        <strain evidence="1 2">CIP 56.2</strain>
    </source>
</reference>
<dbReference type="HOGENOM" id="CLU_3408421_0_0_6"/>